<dbReference type="InterPro" id="IPR011990">
    <property type="entry name" value="TPR-like_helical_dom_sf"/>
</dbReference>
<dbReference type="Pfam" id="PF13374">
    <property type="entry name" value="TPR_10"/>
    <property type="match status" value="2"/>
</dbReference>
<sequence length="325" mass="37136">MNVEEFIDLANSGKGDLKKLCEIGEGLLKSLEGHEKGRILGTLGNLNYMLGNLEKAEKFYIEALELYLKLSQEDENLIRYVAGCLFNLGNLYQSSGKLFEARECYMDALKTMEFFEDREIKAEILSALGVLEIKLGNYERAEKLLRDAVDVKRNVKSLNNLAVALIKLGKKEEARKVLIEALEIEKNPSIIQNLLSIGYDLDIDDSELPLEIRAKFKYLKAKRLEKEGKNASKEMFEAGCLAFLAIRSGFDSINYMHCFDKVIESESELSKTAEELKKIILRFYYRANIEVENLELFQRIKREDFGEGILSDVLKRIAEDIKGFL</sequence>
<reference evidence="4" key="1">
    <citation type="journal article" date="2020" name="mSystems">
        <title>Genome- and Community-Level Interaction Insights into Carbon Utilization and Element Cycling Functions of Hydrothermarchaeota in Hydrothermal Sediment.</title>
        <authorList>
            <person name="Zhou Z."/>
            <person name="Liu Y."/>
            <person name="Xu W."/>
            <person name="Pan J."/>
            <person name="Luo Z.H."/>
            <person name="Li M."/>
        </authorList>
    </citation>
    <scope>NUCLEOTIDE SEQUENCE [LARGE SCALE GENOMIC DNA]</scope>
    <source>
        <strain evidence="4">SpSt-26</strain>
    </source>
</reference>
<name>A0A7J2TGA7_ARCFL</name>
<evidence type="ECO:0000256" key="3">
    <source>
        <dbReference type="PROSITE-ProRule" id="PRU00339"/>
    </source>
</evidence>
<dbReference type="PANTHER" id="PTHR45641">
    <property type="entry name" value="TETRATRICOPEPTIDE REPEAT PROTEIN (AFU_ORTHOLOGUE AFUA_6G03870)"/>
    <property type="match status" value="1"/>
</dbReference>
<protein>
    <submittedName>
        <fullName evidence="4">Tetratricopeptide repeat protein</fullName>
    </submittedName>
</protein>
<dbReference type="Gene3D" id="1.25.40.10">
    <property type="entry name" value="Tetratricopeptide repeat domain"/>
    <property type="match status" value="2"/>
</dbReference>
<dbReference type="PANTHER" id="PTHR45641:SF19">
    <property type="entry name" value="NEPHROCYSTIN-3"/>
    <property type="match status" value="1"/>
</dbReference>
<dbReference type="PROSITE" id="PS50005">
    <property type="entry name" value="TPR"/>
    <property type="match status" value="1"/>
</dbReference>
<keyword evidence="2 3" id="KW-0802">TPR repeat</keyword>
<feature type="repeat" description="TPR" evidence="3">
    <location>
        <begin position="122"/>
        <end position="155"/>
    </location>
</feature>
<dbReference type="SMART" id="SM00028">
    <property type="entry name" value="TPR"/>
    <property type="match status" value="4"/>
</dbReference>
<evidence type="ECO:0000256" key="2">
    <source>
        <dbReference type="ARBA" id="ARBA00022803"/>
    </source>
</evidence>
<evidence type="ECO:0000313" key="4">
    <source>
        <dbReference type="EMBL" id="HEH34660.1"/>
    </source>
</evidence>
<dbReference type="Pfam" id="PF13424">
    <property type="entry name" value="TPR_12"/>
    <property type="match status" value="1"/>
</dbReference>
<dbReference type="AlphaFoldDB" id="A0A7J2TGA7"/>
<proteinExistence type="predicted"/>
<gene>
    <name evidence="4" type="ORF">ENP88_00580</name>
</gene>
<accession>A0A7J2TGA7</accession>
<keyword evidence="1" id="KW-0677">Repeat</keyword>
<organism evidence="4">
    <name type="scientific">Archaeoglobus fulgidus</name>
    <dbReference type="NCBI Taxonomy" id="2234"/>
    <lineage>
        <taxon>Archaea</taxon>
        <taxon>Methanobacteriati</taxon>
        <taxon>Methanobacteriota</taxon>
        <taxon>Archaeoglobi</taxon>
        <taxon>Archaeoglobales</taxon>
        <taxon>Archaeoglobaceae</taxon>
        <taxon>Archaeoglobus</taxon>
    </lineage>
</organism>
<evidence type="ECO:0000256" key="1">
    <source>
        <dbReference type="ARBA" id="ARBA00022737"/>
    </source>
</evidence>
<dbReference type="EMBL" id="DSLA01000013">
    <property type="protein sequence ID" value="HEH34660.1"/>
    <property type="molecule type" value="Genomic_DNA"/>
</dbReference>
<dbReference type="SUPFAM" id="SSF48452">
    <property type="entry name" value="TPR-like"/>
    <property type="match status" value="1"/>
</dbReference>
<dbReference type="InterPro" id="IPR019734">
    <property type="entry name" value="TPR_rpt"/>
</dbReference>
<comment type="caution">
    <text evidence="4">The sequence shown here is derived from an EMBL/GenBank/DDBJ whole genome shotgun (WGS) entry which is preliminary data.</text>
</comment>